<dbReference type="GO" id="GO:0019557">
    <property type="term" value="P:L-histidine catabolic process to glutamate and formate"/>
    <property type="evidence" value="ECO:0007669"/>
    <property type="project" value="UniProtKB-UniPathway"/>
</dbReference>
<dbReference type="Gene3D" id="1.20.200.10">
    <property type="entry name" value="Fumarase/aspartase (Central domain)"/>
    <property type="match status" value="1"/>
</dbReference>
<dbReference type="InterPro" id="IPR008948">
    <property type="entry name" value="L-Aspartase-like"/>
</dbReference>
<dbReference type="PROSITE" id="PS00488">
    <property type="entry name" value="PAL_HISTIDASE"/>
    <property type="match status" value="1"/>
</dbReference>
<evidence type="ECO:0000256" key="2">
    <source>
        <dbReference type="ARBA" id="ARBA00012994"/>
    </source>
</evidence>
<dbReference type="FunFam" id="1.10.275.10:FF:000005">
    <property type="entry name" value="Histidine ammonia-lyase"/>
    <property type="match status" value="1"/>
</dbReference>
<comment type="pathway">
    <text evidence="1 8">Amino-acid degradation; L-histidine degradation into L-glutamate; N-formimidoyl-L-glutamate from L-histidine: step 1/3.</text>
</comment>
<dbReference type="NCBIfam" id="NF006871">
    <property type="entry name" value="PRK09367.1"/>
    <property type="match status" value="1"/>
</dbReference>
<dbReference type="NCBIfam" id="TIGR01225">
    <property type="entry name" value="hutH"/>
    <property type="match status" value="1"/>
</dbReference>
<comment type="similarity">
    <text evidence="7">Belongs to the PAL/histidase family.</text>
</comment>
<dbReference type="InterPro" id="IPR024083">
    <property type="entry name" value="Fumarase/histidase_N"/>
</dbReference>
<keyword evidence="4 7" id="KW-0456">Lyase</keyword>
<dbReference type="UniPathway" id="UPA00379">
    <property type="reaction ID" value="UER00549"/>
</dbReference>
<evidence type="ECO:0000256" key="6">
    <source>
        <dbReference type="NCBIfam" id="TIGR01225"/>
    </source>
</evidence>
<dbReference type="GO" id="GO:0005737">
    <property type="term" value="C:cytoplasm"/>
    <property type="evidence" value="ECO:0007669"/>
    <property type="project" value="UniProtKB-SubCell"/>
</dbReference>
<dbReference type="Pfam" id="PF00221">
    <property type="entry name" value="Lyase_aromatic"/>
    <property type="match status" value="1"/>
</dbReference>
<gene>
    <name evidence="10" type="primary">hutH</name>
    <name evidence="10" type="ORF">EOD42_13585</name>
</gene>
<dbReference type="EC" id="4.3.1.3" evidence="2 6"/>
<evidence type="ECO:0000256" key="3">
    <source>
        <dbReference type="ARBA" id="ARBA00022808"/>
    </source>
</evidence>
<evidence type="ECO:0000256" key="1">
    <source>
        <dbReference type="ARBA" id="ARBA00005113"/>
    </source>
</evidence>
<evidence type="ECO:0000313" key="10">
    <source>
        <dbReference type="EMBL" id="RVT96146.1"/>
    </source>
</evidence>
<reference evidence="10 11" key="1">
    <citation type="submission" date="2019-01" db="EMBL/GenBank/DDBJ databases">
        <authorList>
            <person name="Chen W.-M."/>
        </authorList>
    </citation>
    <scope>NUCLEOTIDE SEQUENCE [LARGE SCALE GENOMIC DNA]</scope>
    <source>
        <strain evidence="10 11">CCP-6</strain>
    </source>
</reference>
<organism evidence="10 11">
    <name type="scientific">Rhodovarius crocodyli</name>
    <dbReference type="NCBI Taxonomy" id="1979269"/>
    <lineage>
        <taxon>Bacteria</taxon>
        <taxon>Pseudomonadati</taxon>
        <taxon>Pseudomonadota</taxon>
        <taxon>Alphaproteobacteria</taxon>
        <taxon>Acetobacterales</taxon>
        <taxon>Roseomonadaceae</taxon>
        <taxon>Rhodovarius</taxon>
    </lineage>
</organism>
<comment type="catalytic activity">
    <reaction evidence="5 8">
        <text>L-histidine = trans-urocanate + NH4(+)</text>
        <dbReference type="Rhea" id="RHEA:21232"/>
        <dbReference type="ChEBI" id="CHEBI:17771"/>
        <dbReference type="ChEBI" id="CHEBI:28938"/>
        <dbReference type="ChEBI" id="CHEBI:57595"/>
        <dbReference type="EC" id="4.3.1.3"/>
    </reaction>
</comment>
<comment type="caution">
    <text evidence="10">The sequence shown here is derived from an EMBL/GenBank/DDBJ whole genome shotgun (WGS) entry which is preliminary data.</text>
</comment>
<dbReference type="SUPFAM" id="SSF48557">
    <property type="entry name" value="L-aspartase-like"/>
    <property type="match status" value="1"/>
</dbReference>
<dbReference type="GO" id="GO:0019556">
    <property type="term" value="P:L-histidine catabolic process to glutamate and formamide"/>
    <property type="evidence" value="ECO:0007669"/>
    <property type="project" value="UniProtKB-UniPathway"/>
</dbReference>
<name>A0A437MEU7_9PROT</name>
<dbReference type="RefSeq" id="WP_127788079.1">
    <property type="nucleotide sequence ID" value="NZ_SACL01000004.1"/>
</dbReference>
<proteinExistence type="inferred from homology"/>
<comment type="subcellular location">
    <subcellularLocation>
        <location evidence="9">Cytoplasm</location>
    </subcellularLocation>
</comment>
<dbReference type="OrthoDB" id="9806955at2"/>
<dbReference type="InterPro" id="IPR005921">
    <property type="entry name" value="HutH"/>
</dbReference>
<dbReference type="Gene3D" id="1.10.275.10">
    <property type="entry name" value="Fumarase/aspartase (N-terminal domain)"/>
    <property type="match status" value="1"/>
</dbReference>
<dbReference type="AlphaFoldDB" id="A0A437MEU7"/>
<dbReference type="CDD" id="cd00332">
    <property type="entry name" value="PAL-HAL"/>
    <property type="match status" value="1"/>
</dbReference>
<evidence type="ECO:0000256" key="7">
    <source>
        <dbReference type="RuleBase" id="RU003954"/>
    </source>
</evidence>
<dbReference type="FunFam" id="1.20.200.10:FF:000003">
    <property type="entry name" value="Histidine ammonia-lyase"/>
    <property type="match status" value="1"/>
</dbReference>
<dbReference type="InterPro" id="IPR022313">
    <property type="entry name" value="Phe/His_NH3-lyase_AS"/>
</dbReference>
<evidence type="ECO:0000256" key="8">
    <source>
        <dbReference type="RuleBase" id="RU004479"/>
    </source>
</evidence>
<keyword evidence="11" id="KW-1185">Reference proteome</keyword>
<dbReference type="Proteomes" id="UP000282957">
    <property type="component" value="Unassembled WGS sequence"/>
</dbReference>
<evidence type="ECO:0000313" key="11">
    <source>
        <dbReference type="Proteomes" id="UP000282957"/>
    </source>
</evidence>
<keyword evidence="3 8" id="KW-0369">Histidine metabolism</keyword>
<dbReference type="GO" id="GO:0004397">
    <property type="term" value="F:histidine ammonia-lyase activity"/>
    <property type="evidence" value="ECO:0007669"/>
    <property type="project" value="UniProtKB-UniRule"/>
</dbReference>
<protein>
    <recommendedName>
        <fullName evidence="2 6">Histidine ammonia-lyase</fullName>
        <ecNumber evidence="2 6">4.3.1.3</ecNumber>
    </recommendedName>
</protein>
<dbReference type="InterPro" id="IPR001106">
    <property type="entry name" value="Aromatic_Lyase"/>
</dbReference>
<evidence type="ECO:0000256" key="5">
    <source>
        <dbReference type="ARBA" id="ARBA00049269"/>
    </source>
</evidence>
<dbReference type="PANTHER" id="PTHR10362">
    <property type="entry name" value="HISTIDINE AMMONIA-LYASE"/>
    <property type="match status" value="1"/>
</dbReference>
<evidence type="ECO:0000256" key="4">
    <source>
        <dbReference type="ARBA" id="ARBA00023239"/>
    </source>
</evidence>
<sequence>MIPGSIDLATIQAVGEGAPLRLEGNWRQDVEASHATLAAALATGAALYGVNTGFGKLAQTRIPDEALAELQLNLLRSHAAGVGKKLAPRIVRLVMALKAMSLARGASGVRPIVIDYLTHMLNSDVLPVIPARGSVGASGDLAPLAHLSLVLVGEGRALLRGVEVPGSEALARIGLKPLVLGPKEGLALLNGTQVSTAIALDGLFRARRLFSTALVAAALSTEGVRGSDTPFDARIHELRGHRGQIRVAAALRGLMSGSSIRESHREDDPRVQDPYSIRCTPQVLGAALDALDHAGAVLERESNAVTDNPLVVGGDVLSGGNFHAEPVGFVADFMALSIAETGAIAERRIALLIDPALSGLPPFLVKEGGVNSGFMIAQVTAAALTAENRHLANPRVTDSLPTSANQEDHVSMATGAALRLRPMYRNLADILAVELLCAAQGVEFHRPLRSSKVLEAAHGLVRSVAPFWDKDRLMAPDIAAVSALIRAGRFAELLGDY</sequence>
<dbReference type="EMBL" id="SACL01000004">
    <property type="protein sequence ID" value="RVT96146.1"/>
    <property type="molecule type" value="Genomic_DNA"/>
</dbReference>
<accession>A0A437MEU7</accession>
<evidence type="ECO:0000256" key="9">
    <source>
        <dbReference type="RuleBase" id="RU004480"/>
    </source>
</evidence>